<name>A0A2T4Z9G3_9BACL</name>
<dbReference type="PANTHER" id="PTHR43281">
    <property type="entry name" value="FARNESYL DIPHOSPHATE SYNTHASE"/>
    <property type="match status" value="1"/>
</dbReference>
<accession>A0A2T4Z9G3</accession>
<dbReference type="CDD" id="cd00685">
    <property type="entry name" value="Trans_IPPS_HT"/>
    <property type="match status" value="1"/>
</dbReference>
<evidence type="ECO:0000256" key="9">
    <source>
        <dbReference type="ARBA" id="ARBA00032380"/>
    </source>
</evidence>
<comment type="cofactor">
    <cofactor evidence="1">
        <name>Mg(2+)</name>
        <dbReference type="ChEBI" id="CHEBI:18420"/>
    </cofactor>
</comment>
<dbReference type="PANTHER" id="PTHR43281:SF1">
    <property type="entry name" value="FARNESYL DIPHOSPHATE SYNTHASE"/>
    <property type="match status" value="1"/>
</dbReference>
<dbReference type="EC" id="2.5.1.10" evidence="3"/>
<dbReference type="PROSITE" id="PS00723">
    <property type="entry name" value="POLYPRENYL_SYNTHASE_1"/>
    <property type="match status" value="1"/>
</dbReference>
<dbReference type="NCBIfam" id="NF045485">
    <property type="entry name" value="FPPsyn"/>
    <property type="match status" value="1"/>
</dbReference>
<comment type="catalytic activity">
    <reaction evidence="11">
        <text>isopentenyl diphosphate + (2E)-geranyl diphosphate = (2E,6E)-farnesyl diphosphate + diphosphate</text>
        <dbReference type="Rhea" id="RHEA:19361"/>
        <dbReference type="ChEBI" id="CHEBI:33019"/>
        <dbReference type="ChEBI" id="CHEBI:58057"/>
        <dbReference type="ChEBI" id="CHEBI:128769"/>
        <dbReference type="ChEBI" id="CHEBI:175763"/>
        <dbReference type="EC" id="2.5.1.10"/>
    </reaction>
</comment>
<dbReference type="InterPro" id="IPR000092">
    <property type="entry name" value="Polyprenyl_synt"/>
</dbReference>
<evidence type="ECO:0000256" key="3">
    <source>
        <dbReference type="ARBA" id="ARBA00012439"/>
    </source>
</evidence>
<organism evidence="13 14">
    <name type="scientific">Desmospora activa DSM 45169</name>
    <dbReference type="NCBI Taxonomy" id="1121389"/>
    <lineage>
        <taxon>Bacteria</taxon>
        <taxon>Bacillati</taxon>
        <taxon>Bacillota</taxon>
        <taxon>Bacilli</taxon>
        <taxon>Bacillales</taxon>
        <taxon>Thermoactinomycetaceae</taxon>
        <taxon>Desmospora</taxon>
    </lineage>
</organism>
<dbReference type="FunFam" id="1.10.600.10:FF:000001">
    <property type="entry name" value="Geranylgeranyl diphosphate synthase"/>
    <property type="match status" value="1"/>
</dbReference>
<dbReference type="Proteomes" id="UP000241639">
    <property type="component" value="Unassembled WGS sequence"/>
</dbReference>
<gene>
    <name evidence="13" type="ORF">C8J48_1119</name>
</gene>
<comment type="similarity">
    <text evidence="2 12">Belongs to the FPP/GGPP synthase family.</text>
</comment>
<dbReference type="OrthoDB" id="9805316at2"/>
<evidence type="ECO:0000313" key="14">
    <source>
        <dbReference type="Proteomes" id="UP000241639"/>
    </source>
</evidence>
<dbReference type="EMBL" id="PZZP01000001">
    <property type="protein sequence ID" value="PTM58534.1"/>
    <property type="molecule type" value="Genomic_DNA"/>
</dbReference>
<dbReference type="SFLD" id="SFLDS00005">
    <property type="entry name" value="Isoprenoid_Synthase_Type_I"/>
    <property type="match status" value="1"/>
</dbReference>
<dbReference type="GO" id="GO:0016114">
    <property type="term" value="P:terpenoid biosynthetic process"/>
    <property type="evidence" value="ECO:0007669"/>
    <property type="project" value="UniProtKB-ARBA"/>
</dbReference>
<dbReference type="PROSITE" id="PS00444">
    <property type="entry name" value="POLYPRENYL_SYNTHASE_2"/>
    <property type="match status" value="1"/>
</dbReference>
<keyword evidence="7" id="KW-0460">Magnesium</keyword>
<dbReference type="GO" id="GO:0046872">
    <property type="term" value="F:metal ion binding"/>
    <property type="evidence" value="ECO:0007669"/>
    <property type="project" value="UniProtKB-KW"/>
</dbReference>
<evidence type="ECO:0000256" key="8">
    <source>
        <dbReference type="ARBA" id="ARBA00023229"/>
    </source>
</evidence>
<dbReference type="SUPFAM" id="SSF48576">
    <property type="entry name" value="Terpenoid synthases"/>
    <property type="match status" value="1"/>
</dbReference>
<keyword evidence="14" id="KW-1185">Reference proteome</keyword>
<evidence type="ECO:0000256" key="7">
    <source>
        <dbReference type="ARBA" id="ARBA00022842"/>
    </source>
</evidence>
<sequence>METIQSYLKQRAQLIEAAMEQDLKTMSGVPETLHDAMRYSLLAGGKRLRPILVLASAAAVGGKEEEALPFACAVEMIHTYSLIHDDLPSMDDDDFRRGRPTNHKVFGEAMAILAGDALLTRAFGIIAQGATHTGLDPAQALALIVEGSARAGAEGMVGGQVKDIQAEKRSVSLEELQDIHRSKTGDLITYSVRLGAGVAGATGEKLEALTGFAERLGLAFQIQDDVLDVIGDQATIGKPVGSDESKHKSTYPALLGLEESRAWVHRLVVEAKDLLSSVHGIDGTRLTEIADYLTERDR</sequence>
<dbReference type="RefSeq" id="WP_107725330.1">
    <property type="nucleotide sequence ID" value="NZ_PZZP01000001.1"/>
</dbReference>
<dbReference type="AlphaFoldDB" id="A0A2T4Z9G3"/>
<evidence type="ECO:0000256" key="1">
    <source>
        <dbReference type="ARBA" id="ARBA00001946"/>
    </source>
</evidence>
<dbReference type="SFLD" id="SFLDG01017">
    <property type="entry name" value="Polyprenyl_Transferase_Like"/>
    <property type="match status" value="1"/>
</dbReference>
<dbReference type="InterPro" id="IPR053378">
    <property type="entry name" value="Prenyl_diphosphate_synthase"/>
</dbReference>
<keyword evidence="5 12" id="KW-0808">Transferase</keyword>
<evidence type="ECO:0000256" key="12">
    <source>
        <dbReference type="RuleBase" id="RU004466"/>
    </source>
</evidence>
<keyword evidence="6" id="KW-0479">Metal-binding</keyword>
<dbReference type="Gene3D" id="1.10.600.10">
    <property type="entry name" value="Farnesyl Diphosphate Synthase"/>
    <property type="match status" value="1"/>
</dbReference>
<evidence type="ECO:0000313" key="13">
    <source>
        <dbReference type="EMBL" id="PTM58534.1"/>
    </source>
</evidence>
<evidence type="ECO:0000256" key="4">
    <source>
        <dbReference type="ARBA" id="ARBA00015100"/>
    </source>
</evidence>
<proteinExistence type="inferred from homology"/>
<evidence type="ECO:0000256" key="5">
    <source>
        <dbReference type="ARBA" id="ARBA00022679"/>
    </source>
</evidence>
<evidence type="ECO:0000256" key="6">
    <source>
        <dbReference type="ARBA" id="ARBA00022723"/>
    </source>
</evidence>
<dbReference type="GO" id="GO:0005737">
    <property type="term" value="C:cytoplasm"/>
    <property type="evidence" value="ECO:0007669"/>
    <property type="project" value="UniProtKB-ARBA"/>
</dbReference>
<keyword evidence="8" id="KW-0414">Isoprene biosynthesis</keyword>
<dbReference type="InterPro" id="IPR033749">
    <property type="entry name" value="Polyprenyl_synt_CS"/>
</dbReference>
<protein>
    <recommendedName>
        <fullName evidence="4">Farnesyl diphosphate synthase</fullName>
        <ecNumber evidence="3">2.5.1.10</ecNumber>
    </recommendedName>
    <alternativeName>
        <fullName evidence="10">(2E,6E)-farnesyl diphosphate synthase</fullName>
    </alternativeName>
    <alternativeName>
        <fullName evidence="9">Geranyltranstransferase</fullName>
    </alternativeName>
</protein>
<dbReference type="InterPro" id="IPR008949">
    <property type="entry name" value="Isoprenoid_synthase_dom_sf"/>
</dbReference>
<evidence type="ECO:0000256" key="11">
    <source>
        <dbReference type="ARBA" id="ARBA00049399"/>
    </source>
</evidence>
<reference evidence="13 14" key="1">
    <citation type="submission" date="2018-04" db="EMBL/GenBank/DDBJ databases">
        <title>Genomic Encyclopedia of Archaeal and Bacterial Type Strains, Phase II (KMG-II): from individual species to whole genera.</title>
        <authorList>
            <person name="Goeker M."/>
        </authorList>
    </citation>
    <scope>NUCLEOTIDE SEQUENCE [LARGE SCALE GENOMIC DNA]</scope>
    <source>
        <strain evidence="13 14">DSM 45169</strain>
    </source>
</reference>
<evidence type="ECO:0000256" key="2">
    <source>
        <dbReference type="ARBA" id="ARBA00006706"/>
    </source>
</evidence>
<evidence type="ECO:0000256" key="10">
    <source>
        <dbReference type="ARBA" id="ARBA00032873"/>
    </source>
</evidence>
<dbReference type="Pfam" id="PF00348">
    <property type="entry name" value="polyprenyl_synt"/>
    <property type="match status" value="1"/>
</dbReference>
<dbReference type="GO" id="GO:0004337">
    <property type="term" value="F:(2E,6E)-farnesyl diphosphate synthase activity"/>
    <property type="evidence" value="ECO:0007669"/>
    <property type="project" value="UniProtKB-EC"/>
</dbReference>
<comment type="caution">
    <text evidence="13">The sequence shown here is derived from an EMBL/GenBank/DDBJ whole genome shotgun (WGS) entry which is preliminary data.</text>
</comment>